<dbReference type="Proteomes" id="UP001146120">
    <property type="component" value="Unassembled WGS sequence"/>
</dbReference>
<proteinExistence type="predicted"/>
<protein>
    <submittedName>
        <fullName evidence="2">Uncharacterized protein</fullName>
    </submittedName>
</protein>
<dbReference type="EMBL" id="DAKRPA010000007">
    <property type="protein sequence ID" value="DBA04525.1"/>
    <property type="molecule type" value="Genomic_DNA"/>
</dbReference>
<dbReference type="AlphaFoldDB" id="A0AAV2ZF60"/>
<name>A0AAV2ZF60_9STRA</name>
<feature type="region of interest" description="Disordered" evidence="1">
    <location>
        <begin position="49"/>
        <end position="96"/>
    </location>
</feature>
<comment type="caution">
    <text evidence="2">The sequence shown here is derived from an EMBL/GenBank/DDBJ whole genome shotgun (WGS) entry which is preliminary data.</text>
</comment>
<evidence type="ECO:0000256" key="1">
    <source>
        <dbReference type="SAM" id="MobiDB-lite"/>
    </source>
</evidence>
<reference evidence="2" key="1">
    <citation type="submission" date="2022-11" db="EMBL/GenBank/DDBJ databases">
        <authorList>
            <person name="Morgan W.R."/>
            <person name="Tartar A."/>
        </authorList>
    </citation>
    <scope>NUCLEOTIDE SEQUENCE</scope>
    <source>
        <strain evidence="2">ARSEF 373</strain>
    </source>
</reference>
<evidence type="ECO:0000313" key="3">
    <source>
        <dbReference type="Proteomes" id="UP001146120"/>
    </source>
</evidence>
<accession>A0AAV2ZF60</accession>
<sequence length="362" mass="42404">MEPSANCKTLSPHDIYIQAERFRVDLTKEPYLIPLLKEAALTPLPPNWTELIHESDESGAGEQREDAEEFTQRQEHPKKRYRNDLTNEVQDMHPADKYFARQIKELRREARDEQQEEPTEPAITGGWMEFETLDAADGVMKKYYYDFVSETLQEAHPKLPLRDRVHGNMPQADPHVFEQADHLHKLSMMKKLDELEIMCFHAWWTERTQQTTKKSLVHIYFSIPTKHFQVVLEDTENVFTISHIVNHTNGKVLECWDLYVGARIMILGRLTTLMQASMLTSQWLDMHHKALQKQKEQLQTELLKYDMHDCHGRKALKRIDCANPHRSAPGTSLRQLRNDIDDLKHKLSKYRPDVTRRICGSA</sequence>
<evidence type="ECO:0000313" key="2">
    <source>
        <dbReference type="EMBL" id="DBA04525.1"/>
    </source>
</evidence>
<gene>
    <name evidence="2" type="ORF">N0F65_011073</name>
</gene>
<reference evidence="2" key="2">
    <citation type="journal article" date="2023" name="Microbiol Resour">
        <title>Decontamination and Annotation of the Draft Genome Sequence of the Oomycete Lagenidium giganteum ARSEF 373.</title>
        <authorList>
            <person name="Morgan W.R."/>
            <person name="Tartar A."/>
        </authorList>
    </citation>
    <scope>NUCLEOTIDE SEQUENCE</scope>
    <source>
        <strain evidence="2">ARSEF 373</strain>
    </source>
</reference>
<keyword evidence="3" id="KW-1185">Reference proteome</keyword>
<organism evidence="2 3">
    <name type="scientific">Lagenidium giganteum</name>
    <dbReference type="NCBI Taxonomy" id="4803"/>
    <lineage>
        <taxon>Eukaryota</taxon>
        <taxon>Sar</taxon>
        <taxon>Stramenopiles</taxon>
        <taxon>Oomycota</taxon>
        <taxon>Peronosporomycetes</taxon>
        <taxon>Pythiales</taxon>
        <taxon>Pythiaceae</taxon>
    </lineage>
</organism>
<feature type="compositionally biased region" description="Basic and acidic residues" evidence="1">
    <location>
        <begin position="82"/>
        <end position="96"/>
    </location>
</feature>